<gene>
    <name evidence="8" type="ORF">F5X68DRAFT_146127</name>
</gene>
<evidence type="ECO:0000313" key="8">
    <source>
        <dbReference type="EMBL" id="KAH6696896.1"/>
    </source>
</evidence>
<feature type="transmembrane region" description="Helical" evidence="6">
    <location>
        <begin position="85"/>
        <end position="103"/>
    </location>
</feature>
<dbReference type="FunFam" id="1.20.1250.20:FF:000013">
    <property type="entry name" value="MFS general substrate transporter"/>
    <property type="match status" value="1"/>
</dbReference>
<evidence type="ECO:0000256" key="1">
    <source>
        <dbReference type="ARBA" id="ARBA00004141"/>
    </source>
</evidence>
<evidence type="ECO:0000313" key="9">
    <source>
        <dbReference type="Proteomes" id="UP000770015"/>
    </source>
</evidence>
<dbReference type="InterPro" id="IPR011701">
    <property type="entry name" value="MFS"/>
</dbReference>
<dbReference type="EMBL" id="JAGSXJ010000001">
    <property type="protein sequence ID" value="KAH6696896.1"/>
    <property type="molecule type" value="Genomic_DNA"/>
</dbReference>
<reference evidence="8" key="1">
    <citation type="journal article" date="2021" name="Nat. Commun.">
        <title>Genetic determinants of endophytism in the Arabidopsis root mycobiome.</title>
        <authorList>
            <person name="Mesny F."/>
            <person name="Miyauchi S."/>
            <person name="Thiergart T."/>
            <person name="Pickel B."/>
            <person name="Atanasova L."/>
            <person name="Karlsson M."/>
            <person name="Huettel B."/>
            <person name="Barry K.W."/>
            <person name="Haridas S."/>
            <person name="Chen C."/>
            <person name="Bauer D."/>
            <person name="Andreopoulos W."/>
            <person name="Pangilinan J."/>
            <person name="LaButti K."/>
            <person name="Riley R."/>
            <person name="Lipzen A."/>
            <person name="Clum A."/>
            <person name="Drula E."/>
            <person name="Henrissat B."/>
            <person name="Kohler A."/>
            <person name="Grigoriev I.V."/>
            <person name="Martin F.M."/>
            <person name="Hacquard S."/>
        </authorList>
    </citation>
    <scope>NUCLEOTIDE SEQUENCE</scope>
    <source>
        <strain evidence="8">MPI-SDFR-AT-0117</strain>
    </source>
</reference>
<feature type="transmembrane region" description="Helical" evidence="6">
    <location>
        <begin position="207"/>
        <end position="229"/>
    </location>
</feature>
<feature type="transmembrane region" description="Helical" evidence="6">
    <location>
        <begin position="437"/>
        <end position="458"/>
    </location>
</feature>
<keyword evidence="2" id="KW-0813">Transport</keyword>
<evidence type="ECO:0000256" key="4">
    <source>
        <dbReference type="ARBA" id="ARBA00022989"/>
    </source>
</evidence>
<dbReference type="Proteomes" id="UP000770015">
    <property type="component" value="Unassembled WGS sequence"/>
</dbReference>
<evidence type="ECO:0000256" key="2">
    <source>
        <dbReference type="ARBA" id="ARBA00022448"/>
    </source>
</evidence>
<dbReference type="FunFam" id="1.20.1250.20:FF:000018">
    <property type="entry name" value="MFS transporter permease"/>
    <property type="match status" value="1"/>
</dbReference>
<keyword evidence="4 6" id="KW-1133">Transmembrane helix</keyword>
<dbReference type="Pfam" id="PF07690">
    <property type="entry name" value="MFS_1"/>
    <property type="match status" value="1"/>
</dbReference>
<feature type="transmembrane region" description="Helical" evidence="6">
    <location>
        <begin position="48"/>
        <end position="65"/>
    </location>
</feature>
<dbReference type="SUPFAM" id="SSF103473">
    <property type="entry name" value="MFS general substrate transporter"/>
    <property type="match status" value="1"/>
</dbReference>
<proteinExistence type="predicted"/>
<evidence type="ECO:0000256" key="3">
    <source>
        <dbReference type="ARBA" id="ARBA00022692"/>
    </source>
</evidence>
<dbReference type="PANTHER" id="PTHR43791">
    <property type="entry name" value="PERMEASE-RELATED"/>
    <property type="match status" value="1"/>
</dbReference>
<dbReference type="PANTHER" id="PTHR43791:SF53">
    <property type="entry name" value="MAJOR FACILITATOR SUPERFAMILY (MFS) PROFILE DOMAIN-CONTAINING PROTEIN"/>
    <property type="match status" value="1"/>
</dbReference>
<keyword evidence="9" id="KW-1185">Reference proteome</keyword>
<sequence length="494" mass="54499">MTTDEKVFSEGVMADVDKEGLRQQHEETITDAQREIEKAIRHKFDRRVLPLGIIIFLVAHIDRSNMSNALVLGLREDADLSGDRFNVALSMFFVTYILFELPANFMCKKLGPRLWLSFITAGFGLVTMSTAFVTSYGGVMTCRLLLGALEAGVQPGLMYTYSQFYRRHEMASRWGIKAAGGSIAGAFGGLLGSRLGNIPQAGMLVRWRWIFLIEGIITVFVGLDTWLFMPASAEQASFLTEEERKVAAQRIHEENKTGHEEDDLSPWRFSVLKKALWNANTQLVSLGIMMSLLSLTALSLFMPSLIKSMGYSSTNAQLLTVPPYILAAIICVAASFASDRLKTRGLVILCLTPLTMIGFLLLALVPSTAERYFAPLLTTLAAFTCSPILLAWVVSNSAGSNVRAIVAAYAVGEGNIGSIIATWTYRPNAAPRYMSGHLINFGGACILLVVSGVTTVYLRRENKKRALGERDYRHTDGKEPDWALGHSHPAYRYT</sequence>
<dbReference type="InterPro" id="IPR036259">
    <property type="entry name" value="MFS_trans_sf"/>
</dbReference>
<evidence type="ECO:0000256" key="5">
    <source>
        <dbReference type="ARBA" id="ARBA00023136"/>
    </source>
</evidence>
<keyword evidence="5 6" id="KW-0472">Membrane</keyword>
<dbReference type="PROSITE" id="PS50850">
    <property type="entry name" value="MFS"/>
    <property type="match status" value="1"/>
</dbReference>
<dbReference type="Gene3D" id="1.20.1250.20">
    <property type="entry name" value="MFS general substrate transporter like domains"/>
    <property type="match status" value="2"/>
</dbReference>
<feature type="transmembrane region" description="Helical" evidence="6">
    <location>
        <begin position="345"/>
        <end position="366"/>
    </location>
</feature>
<dbReference type="GO" id="GO:0016020">
    <property type="term" value="C:membrane"/>
    <property type="evidence" value="ECO:0007669"/>
    <property type="project" value="UniProtKB-SubCell"/>
</dbReference>
<feature type="transmembrane region" description="Helical" evidence="6">
    <location>
        <begin position="406"/>
        <end position="425"/>
    </location>
</feature>
<dbReference type="GO" id="GO:0022857">
    <property type="term" value="F:transmembrane transporter activity"/>
    <property type="evidence" value="ECO:0007669"/>
    <property type="project" value="InterPro"/>
</dbReference>
<dbReference type="OrthoDB" id="9971669at2759"/>
<feature type="domain" description="Major facilitator superfamily (MFS) profile" evidence="7">
    <location>
        <begin position="48"/>
        <end position="463"/>
    </location>
</feature>
<dbReference type="InterPro" id="IPR020846">
    <property type="entry name" value="MFS_dom"/>
</dbReference>
<feature type="transmembrane region" description="Helical" evidence="6">
    <location>
        <begin position="283"/>
        <end position="306"/>
    </location>
</feature>
<accession>A0A9P8VL79</accession>
<comment type="subcellular location">
    <subcellularLocation>
        <location evidence="1">Membrane</location>
        <topology evidence="1">Multi-pass membrane protein</topology>
    </subcellularLocation>
</comment>
<protein>
    <submittedName>
        <fullName evidence="8">Major facilitator superfamily protein</fullName>
    </submittedName>
</protein>
<feature type="transmembrane region" description="Helical" evidence="6">
    <location>
        <begin position="318"/>
        <end position="338"/>
    </location>
</feature>
<feature type="non-terminal residue" evidence="8">
    <location>
        <position position="494"/>
    </location>
</feature>
<keyword evidence="3 6" id="KW-0812">Transmembrane</keyword>
<comment type="caution">
    <text evidence="8">The sequence shown here is derived from an EMBL/GenBank/DDBJ whole genome shotgun (WGS) entry which is preliminary data.</text>
</comment>
<organism evidence="8 9">
    <name type="scientific">Plectosphaerella plurivora</name>
    <dbReference type="NCBI Taxonomy" id="936078"/>
    <lineage>
        <taxon>Eukaryota</taxon>
        <taxon>Fungi</taxon>
        <taxon>Dikarya</taxon>
        <taxon>Ascomycota</taxon>
        <taxon>Pezizomycotina</taxon>
        <taxon>Sordariomycetes</taxon>
        <taxon>Hypocreomycetidae</taxon>
        <taxon>Glomerellales</taxon>
        <taxon>Plectosphaerellaceae</taxon>
        <taxon>Plectosphaerella</taxon>
    </lineage>
</organism>
<name>A0A9P8VL79_9PEZI</name>
<feature type="transmembrane region" description="Helical" evidence="6">
    <location>
        <begin position="372"/>
        <end position="394"/>
    </location>
</feature>
<feature type="transmembrane region" description="Helical" evidence="6">
    <location>
        <begin position="115"/>
        <end position="138"/>
    </location>
</feature>
<dbReference type="AlphaFoldDB" id="A0A9P8VL79"/>
<evidence type="ECO:0000256" key="6">
    <source>
        <dbReference type="SAM" id="Phobius"/>
    </source>
</evidence>
<evidence type="ECO:0000259" key="7">
    <source>
        <dbReference type="PROSITE" id="PS50850"/>
    </source>
</evidence>